<dbReference type="PANTHER" id="PTHR23427:SF2">
    <property type="entry name" value="SURFEIT LOCUS PROTEIN 1"/>
    <property type="match status" value="1"/>
</dbReference>
<evidence type="ECO:0000256" key="3">
    <source>
        <dbReference type="ARBA" id="ARBA00022692"/>
    </source>
</evidence>
<dbReference type="EMBL" id="BMYK01000001">
    <property type="protein sequence ID" value="GHC68642.1"/>
    <property type="molecule type" value="Genomic_DNA"/>
</dbReference>
<accession>A0ABQ3FUZ9</accession>
<evidence type="ECO:0000313" key="7">
    <source>
        <dbReference type="EMBL" id="GHC68642.1"/>
    </source>
</evidence>
<dbReference type="Proteomes" id="UP000626210">
    <property type="component" value="Unassembled WGS sequence"/>
</dbReference>
<evidence type="ECO:0000256" key="6">
    <source>
        <dbReference type="RuleBase" id="RU363076"/>
    </source>
</evidence>
<comment type="caution">
    <text evidence="6">Lacks conserved residue(s) required for the propagation of feature annotation.</text>
</comment>
<sequence length="254" mass="28295">MRSSSSLDYPARRFGLRFWLVTLAALVGIAVTASLGRWQLSRAAEKEALQAAIDSQGRLPALDAPAMLGAPDPQALLHRPVRLRGLWLAERTVFLDNRQMRGQPGFYVLTPLALENSATVVMVQRGWVQRNFVDRTALPKIPTPAGLVDVQGLVVPAPSRLYEFSGEDKGTIRQNLDLGAFAQETGLPLWQQSVQQMGEDGAGLLREWPVPKTGVEKHYGYAFQWFGLCALLTGLYVWFQFVRRPAVRRFARHG</sequence>
<dbReference type="RefSeq" id="WP_229882627.1">
    <property type="nucleotide sequence ID" value="NZ_BMYK01000001.1"/>
</dbReference>
<organism evidence="7 8">
    <name type="scientific">Pseudorhodoferax aquiterrae</name>
    <dbReference type="NCBI Taxonomy" id="747304"/>
    <lineage>
        <taxon>Bacteria</taxon>
        <taxon>Pseudomonadati</taxon>
        <taxon>Pseudomonadota</taxon>
        <taxon>Betaproteobacteria</taxon>
        <taxon>Burkholderiales</taxon>
        <taxon>Comamonadaceae</taxon>
    </lineage>
</organism>
<keyword evidence="3 6" id="KW-0812">Transmembrane</keyword>
<feature type="transmembrane region" description="Helical" evidence="6">
    <location>
        <begin position="219"/>
        <end position="239"/>
    </location>
</feature>
<comment type="subcellular location">
    <subcellularLocation>
        <location evidence="6">Cell membrane</location>
        <topology evidence="6">Multi-pass membrane protein</topology>
    </subcellularLocation>
    <subcellularLocation>
        <location evidence="1">Membrane</location>
    </subcellularLocation>
</comment>
<dbReference type="PROSITE" id="PS50895">
    <property type="entry name" value="SURF1"/>
    <property type="match status" value="1"/>
</dbReference>
<dbReference type="InterPro" id="IPR002994">
    <property type="entry name" value="Surf1/Shy1"/>
</dbReference>
<evidence type="ECO:0000313" key="8">
    <source>
        <dbReference type="Proteomes" id="UP000626210"/>
    </source>
</evidence>
<evidence type="ECO:0000256" key="4">
    <source>
        <dbReference type="ARBA" id="ARBA00022989"/>
    </source>
</evidence>
<keyword evidence="4 6" id="KW-1133">Transmembrane helix</keyword>
<comment type="caution">
    <text evidence="7">The sequence shown here is derived from an EMBL/GenBank/DDBJ whole genome shotgun (WGS) entry which is preliminary data.</text>
</comment>
<dbReference type="InterPro" id="IPR045214">
    <property type="entry name" value="Surf1/Surf4"/>
</dbReference>
<dbReference type="CDD" id="cd06662">
    <property type="entry name" value="SURF1"/>
    <property type="match status" value="1"/>
</dbReference>
<protein>
    <recommendedName>
        <fullName evidence="6">SURF1-like protein</fullName>
    </recommendedName>
</protein>
<proteinExistence type="inferred from homology"/>
<keyword evidence="8" id="KW-1185">Reference proteome</keyword>
<name>A0ABQ3FUZ9_9BURK</name>
<keyword evidence="6" id="KW-1003">Cell membrane</keyword>
<comment type="similarity">
    <text evidence="2 6">Belongs to the SURF1 family.</text>
</comment>
<evidence type="ECO:0000256" key="5">
    <source>
        <dbReference type="ARBA" id="ARBA00023136"/>
    </source>
</evidence>
<reference evidence="8" key="1">
    <citation type="journal article" date="2019" name="Int. J. Syst. Evol. Microbiol.">
        <title>The Global Catalogue of Microorganisms (GCM) 10K type strain sequencing project: providing services to taxonomists for standard genome sequencing and annotation.</title>
        <authorList>
            <consortium name="The Broad Institute Genomics Platform"/>
            <consortium name="The Broad Institute Genome Sequencing Center for Infectious Disease"/>
            <person name="Wu L."/>
            <person name="Ma J."/>
        </authorList>
    </citation>
    <scope>NUCLEOTIDE SEQUENCE [LARGE SCALE GENOMIC DNA]</scope>
    <source>
        <strain evidence="8">KCTC 23314</strain>
    </source>
</reference>
<dbReference type="PANTHER" id="PTHR23427">
    <property type="entry name" value="SURFEIT LOCUS PROTEIN"/>
    <property type="match status" value="1"/>
</dbReference>
<evidence type="ECO:0000256" key="1">
    <source>
        <dbReference type="ARBA" id="ARBA00004370"/>
    </source>
</evidence>
<gene>
    <name evidence="7" type="ORF">GCM10007320_01220</name>
</gene>
<keyword evidence="5 6" id="KW-0472">Membrane</keyword>
<evidence type="ECO:0000256" key="2">
    <source>
        <dbReference type="ARBA" id="ARBA00007165"/>
    </source>
</evidence>
<dbReference type="Pfam" id="PF02104">
    <property type="entry name" value="SURF1"/>
    <property type="match status" value="1"/>
</dbReference>